<keyword evidence="3 10" id="KW-0489">Methyltransferase</keyword>
<dbReference type="GO" id="GO:0006346">
    <property type="term" value="P:DNA methylation-dependent constitutive heterochromatin formation"/>
    <property type="evidence" value="ECO:0007669"/>
    <property type="project" value="InterPro"/>
</dbReference>
<dbReference type="PANTHER" id="PTHR10629">
    <property type="entry name" value="CYTOSINE-SPECIFIC METHYLTRANSFERASE"/>
    <property type="match status" value="1"/>
</dbReference>
<dbReference type="InterPro" id="IPR050390">
    <property type="entry name" value="C5-Methyltransferase"/>
</dbReference>
<evidence type="ECO:0000256" key="4">
    <source>
        <dbReference type="ARBA" id="ARBA00022679"/>
    </source>
</evidence>
<dbReference type="InterPro" id="IPR016197">
    <property type="entry name" value="Chromo-like_dom_sf"/>
</dbReference>
<dbReference type="OrthoDB" id="5376140at2759"/>
<dbReference type="SUPFAM" id="SSF53335">
    <property type="entry name" value="S-adenosyl-L-methionine-dependent methyltransferases"/>
    <property type="match status" value="1"/>
</dbReference>
<feature type="compositionally biased region" description="Acidic residues" evidence="11">
    <location>
        <begin position="107"/>
        <end position="122"/>
    </location>
</feature>
<dbReference type="SUPFAM" id="SSF54160">
    <property type="entry name" value="Chromo domain-like"/>
    <property type="match status" value="1"/>
</dbReference>
<dbReference type="Gramene" id="Mp6g08650.1">
    <property type="protein sequence ID" value="Mp6g08650.1.cds"/>
    <property type="gene ID" value="Mp6g08650"/>
</dbReference>
<dbReference type="FunFam" id="3.90.120.10:FF:000003">
    <property type="entry name" value="DNA (cytosine-5)-methyltransferase 1"/>
    <property type="match status" value="1"/>
</dbReference>
<evidence type="ECO:0000256" key="9">
    <source>
        <dbReference type="PIRSR" id="PIRSR037404-1"/>
    </source>
</evidence>
<gene>
    <name evidence="14" type="ORF">MARPO_0060s0056</name>
</gene>
<feature type="compositionally biased region" description="Polar residues" evidence="11">
    <location>
        <begin position="64"/>
        <end position="76"/>
    </location>
</feature>
<comment type="catalytic activity">
    <reaction evidence="8">
        <text>a 2'-deoxycytidine in DNA + S-adenosyl-L-methionine = a 5-methyl-2'-deoxycytidine in DNA + S-adenosyl-L-homocysteine + H(+)</text>
        <dbReference type="Rhea" id="RHEA:13681"/>
        <dbReference type="Rhea" id="RHEA-COMP:11369"/>
        <dbReference type="Rhea" id="RHEA-COMP:11370"/>
        <dbReference type="ChEBI" id="CHEBI:15378"/>
        <dbReference type="ChEBI" id="CHEBI:57856"/>
        <dbReference type="ChEBI" id="CHEBI:59789"/>
        <dbReference type="ChEBI" id="CHEBI:85452"/>
        <dbReference type="ChEBI" id="CHEBI:85454"/>
        <dbReference type="EC" id="2.1.1.37"/>
    </reaction>
</comment>
<dbReference type="GO" id="GO:0003677">
    <property type="term" value="F:DNA binding"/>
    <property type="evidence" value="ECO:0000318"/>
    <property type="project" value="GO_Central"/>
</dbReference>
<dbReference type="Gene3D" id="3.40.50.150">
    <property type="entry name" value="Vaccinia Virus protein VP39"/>
    <property type="match status" value="2"/>
</dbReference>
<dbReference type="GO" id="GO:0003682">
    <property type="term" value="F:chromatin binding"/>
    <property type="evidence" value="ECO:0007669"/>
    <property type="project" value="InterPro"/>
</dbReference>
<evidence type="ECO:0000259" key="12">
    <source>
        <dbReference type="PROSITE" id="PS50013"/>
    </source>
</evidence>
<dbReference type="InterPro" id="IPR023780">
    <property type="entry name" value="Chromo_domain"/>
</dbReference>
<evidence type="ECO:0000256" key="1">
    <source>
        <dbReference type="ARBA" id="ARBA00004123"/>
    </source>
</evidence>
<feature type="domain" description="Chromo" evidence="12">
    <location>
        <begin position="505"/>
        <end position="577"/>
    </location>
</feature>
<evidence type="ECO:0000313" key="14">
    <source>
        <dbReference type="EMBL" id="PTQ36969.1"/>
    </source>
</evidence>
<comment type="subcellular location">
    <subcellularLocation>
        <location evidence="1">Nucleus</location>
    </subcellularLocation>
</comment>
<feature type="compositionally biased region" description="Acidic residues" evidence="11">
    <location>
        <begin position="133"/>
        <end position="152"/>
    </location>
</feature>
<accession>A0A2R6WSY8</accession>
<dbReference type="GO" id="GO:0003886">
    <property type="term" value="F:DNA (cytosine-5-)-methyltransferase activity"/>
    <property type="evidence" value="ECO:0000318"/>
    <property type="project" value="GO_Central"/>
</dbReference>
<feature type="domain" description="BAH" evidence="13">
    <location>
        <begin position="231"/>
        <end position="352"/>
    </location>
</feature>
<keyword evidence="15" id="KW-1185">Reference proteome</keyword>
<evidence type="ECO:0000256" key="3">
    <source>
        <dbReference type="ARBA" id="ARBA00022603"/>
    </source>
</evidence>
<keyword evidence="7" id="KW-0539">Nucleus</keyword>
<dbReference type="PROSITE" id="PS51038">
    <property type="entry name" value="BAH"/>
    <property type="match status" value="1"/>
</dbReference>
<evidence type="ECO:0000256" key="10">
    <source>
        <dbReference type="PROSITE-ProRule" id="PRU01016"/>
    </source>
</evidence>
<sequence>MSRKLESAIPLVTVDADFEPERVSKKTVSNRPYSKVLEDCSEATMVIKTKRRSSDGESIEPRQTRSSTLSQSLDSRPTNRKRKSAPKVKAAAKRARKKSPIKVTVPDFEELSDTSEQEDDLGPSEKEAGSDQEGLDIDEEEIGDVSEPDDLQESAPKAVNKERVTISCRFLGKPLPRAEAISRWPHRYSVFGDEEDGASDSDATRGGKKPSPVGEDERCLHHYTTAEVDKKAYKIGDCVHVNAEAGCDYLGRILEFFESRDRSKWFRCQWFFRVEDTGIGKDLSNGIDHNSKRVFYSEQVDDNPLECIVEKKKVIRIAPPPRMRLTKHILPRCDYFFDMGYNTAYSTFYVLPEELLCDTSEELSTVETSEETSSKRGGLKPKPSRKMGKVSSEAKHTENSPEFSLLDLYSGCGAMSTGLCNGSALAGANLVTRWAVDLNEHACRSLKFNHPETEVRNESAEDFLALIKAWYDLCERYSMDNEESEVEEKVEESDDSSSDDEESVYEVESIVGIRWAGTSRLEIKLDNAKSPTYIQRSNTARKPGIEFKVKWKFYDDPEDDTWEPEEHLNCPQKIKEFVVAGQKKRILPLPGDCDVICGGPPCQGASGFNRFRNKTEPLKCVRNKQIIVYMDIVEFLKPRFVLMENVVDILKFANGVLGRYALSRLVRMHYQAKLGLLVAGCYGLPQFRMRVFLWGAAPSENLPAYPLPTHSVVMRGHAPQSWEKNVVAYDETESPHLESALLLKDAISDMPKIGNSDSNDEMFYDQSPRTPFQKLIRAPQYVLHRKPKPTKATKPILYDHRSLELNPDDYHRVCQIPHKKGANFRDLKGIIVLSDGTVDVERKKRVLLPSGKPLVPDYAISFVRGKSLKPFGRLWWDETVSTVVTRAEPHNIAILHPEQDRVLSIRENARLQGFPDWYKLFGSVKERYIQVGNAVAVPVARALGYTLGHCIRPEQKSRIIPTGKTALMQLPKKFPYCLLDLDR</sequence>
<dbReference type="InterPro" id="IPR000953">
    <property type="entry name" value="Chromo/chromo_shadow_dom"/>
</dbReference>
<reference evidence="15" key="1">
    <citation type="journal article" date="2017" name="Cell">
        <title>Insights into land plant evolution garnered from the Marchantia polymorpha genome.</title>
        <authorList>
            <person name="Bowman J.L."/>
            <person name="Kohchi T."/>
            <person name="Yamato K.T."/>
            <person name="Jenkins J."/>
            <person name="Shu S."/>
            <person name="Ishizaki K."/>
            <person name="Yamaoka S."/>
            <person name="Nishihama R."/>
            <person name="Nakamura Y."/>
            <person name="Berger F."/>
            <person name="Adam C."/>
            <person name="Aki S.S."/>
            <person name="Althoff F."/>
            <person name="Araki T."/>
            <person name="Arteaga-Vazquez M.A."/>
            <person name="Balasubrmanian S."/>
            <person name="Barry K."/>
            <person name="Bauer D."/>
            <person name="Boehm C.R."/>
            <person name="Briginshaw L."/>
            <person name="Caballero-Perez J."/>
            <person name="Catarino B."/>
            <person name="Chen F."/>
            <person name="Chiyoda S."/>
            <person name="Chovatia M."/>
            <person name="Davies K.M."/>
            <person name="Delmans M."/>
            <person name="Demura T."/>
            <person name="Dierschke T."/>
            <person name="Dolan L."/>
            <person name="Dorantes-Acosta A.E."/>
            <person name="Eklund D.M."/>
            <person name="Florent S.N."/>
            <person name="Flores-Sandoval E."/>
            <person name="Fujiyama A."/>
            <person name="Fukuzawa H."/>
            <person name="Galik B."/>
            <person name="Grimanelli D."/>
            <person name="Grimwood J."/>
            <person name="Grossniklaus U."/>
            <person name="Hamada T."/>
            <person name="Haseloff J."/>
            <person name="Hetherington A.J."/>
            <person name="Higo A."/>
            <person name="Hirakawa Y."/>
            <person name="Hundley H.N."/>
            <person name="Ikeda Y."/>
            <person name="Inoue K."/>
            <person name="Inoue S.I."/>
            <person name="Ishida S."/>
            <person name="Jia Q."/>
            <person name="Kakita M."/>
            <person name="Kanazawa T."/>
            <person name="Kawai Y."/>
            <person name="Kawashima T."/>
            <person name="Kennedy M."/>
            <person name="Kinose K."/>
            <person name="Kinoshita T."/>
            <person name="Kohara Y."/>
            <person name="Koide E."/>
            <person name="Komatsu K."/>
            <person name="Kopischke S."/>
            <person name="Kubo M."/>
            <person name="Kyozuka J."/>
            <person name="Lagercrantz U."/>
            <person name="Lin S.S."/>
            <person name="Lindquist E."/>
            <person name="Lipzen A.M."/>
            <person name="Lu C.W."/>
            <person name="De Luna E."/>
            <person name="Martienssen R.A."/>
            <person name="Minamino N."/>
            <person name="Mizutani M."/>
            <person name="Mizutani M."/>
            <person name="Mochizuki N."/>
            <person name="Monte I."/>
            <person name="Mosher R."/>
            <person name="Nagasaki H."/>
            <person name="Nakagami H."/>
            <person name="Naramoto S."/>
            <person name="Nishitani K."/>
            <person name="Ohtani M."/>
            <person name="Okamoto T."/>
            <person name="Okumura M."/>
            <person name="Phillips J."/>
            <person name="Pollak B."/>
            <person name="Reinders A."/>
            <person name="Rovekamp M."/>
            <person name="Sano R."/>
            <person name="Sawa S."/>
            <person name="Schmid M.W."/>
            <person name="Shirakawa M."/>
            <person name="Solano R."/>
            <person name="Spunde A."/>
            <person name="Suetsugu N."/>
            <person name="Sugano S."/>
            <person name="Sugiyama A."/>
            <person name="Sun R."/>
            <person name="Suzuki Y."/>
            <person name="Takenaka M."/>
            <person name="Takezawa D."/>
            <person name="Tomogane H."/>
            <person name="Tsuzuki M."/>
            <person name="Ueda T."/>
            <person name="Umeda M."/>
            <person name="Ward J.M."/>
            <person name="Watanabe Y."/>
            <person name="Yazaki K."/>
            <person name="Yokoyama R."/>
            <person name="Yoshitake Y."/>
            <person name="Yotsui I."/>
            <person name="Zachgo S."/>
            <person name="Schmutz J."/>
        </authorList>
    </citation>
    <scope>NUCLEOTIDE SEQUENCE [LARGE SCALE GENOMIC DNA]</scope>
    <source>
        <strain evidence="15">Tak-1</strain>
    </source>
</reference>
<feature type="region of interest" description="Disordered" evidence="11">
    <location>
        <begin position="192"/>
        <end position="216"/>
    </location>
</feature>
<evidence type="ECO:0000256" key="6">
    <source>
        <dbReference type="ARBA" id="ARBA00023125"/>
    </source>
</evidence>
<dbReference type="EMBL" id="KZ772732">
    <property type="protein sequence ID" value="PTQ36969.1"/>
    <property type="molecule type" value="Genomic_DNA"/>
</dbReference>
<dbReference type="Proteomes" id="UP000244005">
    <property type="component" value="Unassembled WGS sequence"/>
</dbReference>
<dbReference type="InterPro" id="IPR029063">
    <property type="entry name" value="SAM-dependent_MTases_sf"/>
</dbReference>
<evidence type="ECO:0000256" key="5">
    <source>
        <dbReference type="ARBA" id="ARBA00022691"/>
    </source>
</evidence>
<dbReference type="EC" id="2.1.1.37" evidence="2"/>
<evidence type="ECO:0000256" key="11">
    <source>
        <dbReference type="SAM" id="MobiDB-lite"/>
    </source>
</evidence>
<dbReference type="Gene3D" id="2.30.30.490">
    <property type="match status" value="1"/>
</dbReference>
<dbReference type="InterPro" id="IPR043151">
    <property type="entry name" value="BAH_sf"/>
</dbReference>
<name>A0A2R6WSY8_MARPO</name>
<dbReference type="InterPro" id="IPR001025">
    <property type="entry name" value="BAH_dom"/>
</dbReference>
<dbReference type="InterPro" id="IPR001525">
    <property type="entry name" value="C5_MeTfrase"/>
</dbReference>
<dbReference type="Pfam" id="PF00145">
    <property type="entry name" value="DNA_methylase"/>
    <property type="match status" value="1"/>
</dbReference>
<dbReference type="Gene3D" id="3.90.120.10">
    <property type="entry name" value="DNA Methylase, subunit A, domain 2"/>
    <property type="match status" value="1"/>
</dbReference>
<protein>
    <recommendedName>
        <fullName evidence="2">DNA (cytosine-5-)-methyltransferase</fullName>
        <ecNumber evidence="2">2.1.1.37</ecNumber>
    </recommendedName>
</protein>
<dbReference type="PANTHER" id="PTHR10629:SF50">
    <property type="entry name" value="DNA (CYTOSINE-5)-METHYLTRANSFERASE CMT3"/>
    <property type="match status" value="1"/>
</dbReference>
<dbReference type="GO" id="GO:0044027">
    <property type="term" value="P:negative regulation of gene expression via chromosomal CpG island methylation"/>
    <property type="evidence" value="ECO:0000318"/>
    <property type="project" value="GO_Central"/>
</dbReference>
<dbReference type="SMART" id="SM00298">
    <property type="entry name" value="CHROMO"/>
    <property type="match status" value="1"/>
</dbReference>
<feature type="region of interest" description="Disordered" evidence="11">
    <location>
        <begin position="482"/>
        <end position="503"/>
    </location>
</feature>
<feature type="region of interest" description="Disordered" evidence="11">
    <location>
        <begin position="47"/>
        <end position="158"/>
    </location>
</feature>
<feature type="region of interest" description="Disordered" evidence="11">
    <location>
        <begin position="366"/>
        <end position="398"/>
    </location>
</feature>
<feature type="active site" evidence="9 10">
    <location>
        <position position="602"/>
    </location>
</feature>
<dbReference type="Pfam" id="PF01426">
    <property type="entry name" value="BAH"/>
    <property type="match status" value="1"/>
</dbReference>
<dbReference type="GO" id="GO:0005634">
    <property type="term" value="C:nucleus"/>
    <property type="evidence" value="ECO:0000318"/>
    <property type="project" value="GO_Central"/>
</dbReference>
<keyword evidence="5 10" id="KW-0949">S-adenosyl-L-methionine</keyword>
<evidence type="ECO:0000259" key="13">
    <source>
        <dbReference type="PROSITE" id="PS51038"/>
    </source>
</evidence>
<dbReference type="OMA" id="VEARCHY"/>
<feature type="compositionally biased region" description="Basic residues" evidence="11">
    <location>
        <begin position="377"/>
        <end position="388"/>
    </location>
</feature>
<comment type="similarity">
    <text evidence="10">Belongs to the class I-like SAM-binding methyltransferase superfamily. C5-methyltransferase family.</text>
</comment>
<organism evidence="14 15">
    <name type="scientific">Marchantia polymorpha</name>
    <name type="common">Common liverwort</name>
    <name type="synonym">Marchantia aquatica</name>
    <dbReference type="NCBI Taxonomy" id="3197"/>
    <lineage>
        <taxon>Eukaryota</taxon>
        <taxon>Viridiplantae</taxon>
        <taxon>Streptophyta</taxon>
        <taxon>Embryophyta</taxon>
        <taxon>Marchantiophyta</taxon>
        <taxon>Marchantiopsida</taxon>
        <taxon>Marchantiidae</taxon>
        <taxon>Marchantiales</taxon>
        <taxon>Marchantiaceae</taxon>
        <taxon>Marchantia</taxon>
    </lineage>
</organism>
<dbReference type="SMART" id="SM00439">
    <property type="entry name" value="BAH"/>
    <property type="match status" value="1"/>
</dbReference>
<dbReference type="PROSITE" id="PS50013">
    <property type="entry name" value="CHROMO_2"/>
    <property type="match status" value="1"/>
</dbReference>
<evidence type="ECO:0000313" key="15">
    <source>
        <dbReference type="Proteomes" id="UP000244005"/>
    </source>
</evidence>
<evidence type="ECO:0000256" key="7">
    <source>
        <dbReference type="ARBA" id="ARBA00023242"/>
    </source>
</evidence>
<dbReference type="AlphaFoldDB" id="A0A2R6WSY8"/>
<keyword evidence="6" id="KW-0238">DNA-binding</keyword>
<evidence type="ECO:0000256" key="2">
    <source>
        <dbReference type="ARBA" id="ARBA00011975"/>
    </source>
</evidence>
<proteinExistence type="inferred from homology"/>
<keyword evidence="4 10" id="KW-0808">Transferase</keyword>
<feature type="compositionally biased region" description="Basic and acidic residues" evidence="11">
    <location>
        <begin position="52"/>
        <end position="63"/>
    </location>
</feature>
<dbReference type="PRINTS" id="PR00105">
    <property type="entry name" value="C5METTRFRASE"/>
</dbReference>
<dbReference type="PROSITE" id="PS51679">
    <property type="entry name" value="SAM_MT_C5"/>
    <property type="match status" value="1"/>
</dbReference>
<evidence type="ECO:0000256" key="8">
    <source>
        <dbReference type="ARBA" id="ARBA00047422"/>
    </source>
</evidence>
<feature type="compositionally biased region" description="Basic residues" evidence="11">
    <location>
        <begin position="78"/>
        <end position="100"/>
    </location>
</feature>
<dbReference type="Pfam" id="PF00385">
    <property type="entry name" value="Chromo"/>
    <property type="match status" value="1"/>
</dbReference>
<dbReference type="GO" id="GO:0032259">
    <property type="term" value="P:methylation"/>
    <property type="evidence" value="ECO:0007669"/>
    <property type="project" value="UniProtKB-KW"/>
</dbReference>